<dbReference type="EMBL" id="LJSN01000003">
    <property type="protein sequence ID" value="PNE38108.1"/>
    <property type="molecule type" value="Genomic_DNA"/>
</dbReference>
<gene>
    <name evidence="2" type="ORF">AOB60_28685</name>
</gene>
<protein>
    <submittedName>
        <fullName evidence="2">Uncharacterized protein</fullName>
    </submittedName>
</protein>
<comment type="caution">
    <text evidence="2">The sequence shown here is derived from an EMBL/GenBank/DDBJ whole genome shotgun (WGS) entry which is preliminary data.</text>
</comment>
<sequence>MTNQVDSSGASVAEQLRRQRDEASTLMPTPWPDLTQLAELNFRHKVGIIAQRGTREAKVGRDVAVHAANTGLPVVLFTGYPPSTQPKTLVVKEIPDPTDSHVNAAAKIHIEGRTPRLIVIERYERLTREPHEPYSEPMHDLIDEVSEEESWGDRLMWTVRNIRVNIPVLLTTVVDEVPDLARPLGRWLHIDHPANVMTDVCKPTIVLARSGSESVEARLEVDPHEYRSGERSTLAWKPLPRSS</sequence>
<feature type="region of interest" description="Disordered" evidence="1">
    <location>
        <begin position="1"/>
        <end position="30"/>
    </location>
</feature>
<organism evidence="2 3">
    <name type="scientific">Streptomyces noursei</name>
    <name type="common">Streptomyces albulus</name>
    <dbReference type="NCBI Taxonomy" id="1971"/>
    <lineage>
        <taxon>Bacteria</taxon>
        <taxon>Bacillati</taxon>
        <taxon>Actinomycetota</taxon>
        <taxon>Actinomycetes</taxon>
        <taxon>Kitasatosporales</taxon>
        <taxon>Streptomycetaceae</taxon>
        <taxon>Streptomyces</taxon>
    </lineage>
</organism>
<evidence type="ECO:0000313" key="2">
    <source>
        <dbReference type="EMBL" id="PNE38108.1"/>
    </source>
</evidence>
<feature type="compositionally biased region" description="Polar residues" evidence="1">
    <location>
        <begin position="1"/>
        <end position="10"/>
    </location>
</feature>
<keyword evidence="3" id="KW-1185">Reference proteome</keyword>
<accession>A0A2N8PAQ5</accession>
<evidence type="ECO:0000256" key="1">
    <source>
        <dbReference type="SAM" id="MobiDB-lite"/>
    </source>
</evidence>
<reference evidence="3" key="1">
    <citation type="submission" date="2015-09" db="EMBL/GenBank/DDBJ databases">
        <authorList>
            <person name="Graham D.E."/>
            <person name="Mahan K.M."/>
            <person name="Klingeman D.M."/>
            <person name="Fida T."/>
            <person name="Giannone R.J."/>
            <person name="Hettich R.L."/>
            <person name="Parry R.J."/>
            <person name="Spain J.C."/>
        </authorList>
    </citation>
    <scope>NUCLEOTIDE SEQUENCE [LARGE SCALE GENOMIC DNA]</scope>
    <source>
        <strain evidence="3">JCM 4701</strain>
    </source>
</reference>
<dbReference type="Proteomes" id="UP000236047">
    <property type="component" value="Unassembled WGS sequence"/>
</dbReference>
<name>A0A2N8PAQ5_STRNR</name>
<dbReference type="AlphaFoldDB" id="A0A2N8PAQ5"/>
<proteinExistence type="predicted"/>
<dbReference type="RefSeq" id="WP_102925596.1">
    <property type="nucleotide sequence ID" value="NZ_LJSN01000003.1"/>
</dbReference>
<evidence type="ECO:0000313" key="3">
    <source>
        <dbReference type="Proteomes" id="UP000236047"/>
    </source>
</evidence>